<dbReference type="Proteomes" id="UP000260828">
    <property type="component" value="Unassembled WGS sequence"/>
</dbReference>
<proteinExistence type="predicted"/>
<accession>A0A3E3IPR0</accession>
<name>A0A3E3IPR0_9FIRM</name>
<feature type="transmembrane region" description="Helical" evidence="6">
    <location>
        <begin position="96"/>
        <end position="112"/>
    </location>
</feature>
<evidence type="ECO:0000256" key="2">
    <source>
        <dbReference type="ARBA" id="ARBA00022475"/>
    </source>
</evidence>
<feature type="transmembrane region" description="Helical" evidence="6">
    <location>
        <begin position="118"/>
        <end position="139"/>
    </location>
</feature>
<dbReference type="Pfam" id="PF02653">
    <property type="entry name" value="BPD_transp_2"/>
    <property type="match status" value="1"/>
</dbReference>
<sequence length="351" mass="37120">MDGIQAFKKDAMQPLKRMAGSFSPVLAVLVAFVVAGLVVLASGGNPIEAYQALAKGAFGSWSGFKNTVRYTLPIILLALSFSICNRCGYFNIGQEGQMYFAALGVAFVPQVIPTAPIWVQAVVMVAAGALFGGLISLLPAVFKFMFGVNEVVIAILMNYIILLLTDYLLNNGPIAKADTTVPMSVNLEPSLNKTFILIAVAVLIAVYALSIRGTVPGYELRMIGHNARFAQACGVRTIKIVLAVALIGGMFSGLTAAGEVMGVYHKVYNNFAADMGFNGMTAALIGKDSTAGIIFGSLILGALQSGAVTLSVETSVQAEMVQVVKGFVMLFATINILRYLLQSRKKGVKAV</sequence>
<dbReference type="PANTHER" id="PTHR47089">
    <property type="entry name" value="ABC TRANSPORTER, PERMEASE PROTEIN"/>
    <property type="match status" value="1"/>
</dbReference>
<evidence type="ECO:0000256" key="1">
    <source>
        <dbReference type="ARBA" id="ARBA00004651"/>
    </source>
</evidence>
<reference evidence="7 8" key="1">
    <citation type="submission" date="2018-08" db="EMBL/GenBank/DDBJ databases">
        <title>A genome reference for cultivated species of the human gut microbiota.</title>
        <authorList>
            <person name="Zou Y."/>
            <person name="Xue W."/>
            <person name="Luo G."/>
        </authorList>
    </citation>
    <scope>NUCLEOTIDE SEQUENCE [LARGE SCALE GENOMIC DNA]</scope>
    <source>
        <strain evidence="7 8">TF05-12AC</strain>
    </source>
</reference>
<evidence type="ECO:0000313" key="8">
    <source>
        <dbReference type="Proteomes" id="UP000260828"/>
    </source>
</evidence>
<evidence type="ECO:0000313" key="7">
    <source>
        <dbReference type="EMBL" id="RGE69023.1"/>
    </source>
</evidence>
<feature type="transmembrane region" description="Helical" evidence="6">
    <location>
        <begin position="236"/>
        <end position="255"/>
    </location>
</feature>
<keyword evidence="4 6" id="KW-1133">Transmembrane helix</keyword>
<dbReference type="InterPro" id="IPR001851">
    <property type="entry name" value="ABC_transp_permease"/>
</dbReference>
<protein>
    <submittedName>
        <fullName evidence="7">ABC transporter permease</fullName>
    </submittedName>
</protein>
<feature type="transmembrane region" description="Helical" evidence="6">
    <location>
        <begin position="195"/>
        <end position="215"/>
    </location>
</feature>
<keyword evidence="3 6" id="KW-0812">Transmembrane</keyword>
<comment type="caution">
    <text evidence="7">The sequence shown here is derived from an EMBL/GenBank/DDBJ whole genome shotgun (WGS) entry which is preliminary data.</text>
</comment>
<evidence type="ECO:0000256" key="5">
    <source>
        <dbReference type="ARBA" id="ARBA00023136"/>
    </source>
</evidence>
<comment type="subcellular location">
    <subcellularLocation>
        <location evidence="1">Cell membrane</location>
        <topology evidence="1">Multi-pass membrane protein</topology>
    </subcellularLocation>
</comment>
<dbReference type="PANTHER" id="PTHR47089:SF1">
    <property type="entry name" value="GUANOSINE ABC TRANSPORTER PERMEASE PROTEIN NUPP"/>
    <property type="match status" value="1"/>
</dbReference>
<feature type="transmembrane region" description="Helical" evidence="6">
    <location>
        <begin position="151"/>
        <end position="169"/>
    </location>
</feature>
<feature type="transmembrane region" description="Helical" evidence="6">
    <location>
        <begin position="67"/>
        <end position="84"/>
    </location>
</feature>
<keyword evidence="5 6" id="KW-0472">Membrane</keyword>
<dbReference type="AlphaFoldDB" id="A0A3E3IPR0"/>
<keyword evidence="2" id="KW-1003">Cell membrane</keyword>
<gene>
    <name evidence="7" type="ORF">DXC40_06985</name>
</gene>
<dbReference type="GO" id="GO:0022857">
    <property type="term" value="F:transmembrane transporter activity"/>
    <property type="evidence" value="ECO:0007669"/>
    <property type="project" value="InterPro"/>
</dbReference>
<evidence type="ECO:0000256" key="3">
    <source>
        <dbReference type="ARBA" id="ARBA00022692"/>
    </source>
</evidence>
<feature type="transmembrane region" description="Helical" evidence="6">
    <location>
        <begin position="324"/>
        <end position="341"/>
    </location>
</feature>
<dbReference type="EMBL" id="QVME01000002">
    <property type="protein sequence ID" value="RGE69023.1"/>
    <property type="molecule type" value="Genomic_DNA"/>
</dbReference>
<evidence type="ECO:0000256" key="4">
    <source>
        <dbReference type="ARBA" id="ARBA00022989"/>
    </source>
</evidence>
<dbReference type="GO" id="GO:0005886">
    <property type="term" value="C:plasma membrane"/>
    <property type="evidence" value="ECO:0007669"/>
    <property type="project" value="UniProtKB-SubCell"/>
</dbReference>
<feature type="transmembrane region" description="Helical" evidence="6">
    <location>
        <begin position="21"/>
        <end position="47"/>
    </location>
</feature>
<dbReference type="RefSeq" id="WP_117546386.1">
    <property type="nucleotide sequence ID" value="NZ_CAJFJR010000001.1"/>
</dbReference>
<organism evidence="7 8">
    <name type="scientific">Anaerotruncus colihominis</name>
    <dbReference type="NCBI Taxonomy" id="169435"/>
    <lineage>
        <taxon>Bacteria</taxon>
        <taxon>Bacillati</taxon>
        <taxon>Bacillota</taxon>
        <taxon>Clostridia</taxon>
        <taxon>Eubacteriales</taxon>
        <taxon>Oscillospiraceae</taxon>
        <taxon>Anaerotruncus</taxon>
    </lineage>
</organism>
<evidence type="ECO:0000256" key="6">
    <source>
        <dbReference type="SAM" id="Phobius"/>
    </source>
</evidence>
<dbReference type="CDD" id="cd06580">
    <property type="entry name" value="TM_PBP1_transp_TpRbsC_like"/>
    <property type="match status" value="1"/>
</dbReference>
<feature type="transmembrane region" description="Helical" evidence="6">
    <location>
        <begin position="293"/>
        <end position="312"/>
    </location>
</feature>